<feature type="region of interest" description="Disordered" evidence="2">
    <location>
        <begin position="1"/>
        <end position="91"/>
    </location>
</feature>
<dbReference type="EMBL" id="JAZAVJ010000688">
    <property type="protein sequence ID" value="KAK7393875.1"/>
    <property type="molecule type" value="Genomic_DNA"/>
</dbReference>
<dbReference type="PANTHER" id="PTHR43591:SF10">
    <property type="entry name" value="ABC TRANSMEMBRANE TYPE-1 DOMAIN-CONTAINING PROTEIN-RELATED"/>
    <property type="match status" value="1"/>
</dbReference>
<evidence type="ECO:0000313" key="3">
    <source>
        <dbReference type="EMBL" id="KAK7393875.1"/>
    </source>
</evidence>
<feature type="compositionally biased region" description="Polar residues" evidence="2">
    <location>
        <begin position="1"/>
        <end position="10"/>
    </location>
</feature>
<dbReference type="Pfam" id="PF13489">
    <property type="entry name" value="Methyltransf_23"/>
    <property type="match status" value="1"/>
</dbReference>
<keyword evidence="4" id="KW-1185">Reference proteome</keyword>
<name>A0ABR1GGN6_9HYPO</name>
<dbReference type="InterPro" id="IPR029063">
    <property type="entry name" value="SAM-dependent_MTases_sf"/>
</dbReference>
<comment type="caution">
    <text evidence="3">The sequence shown here is derived from an EMBL/GenBank/DDBJ whole genome shotgun (WGS) entry which is preliminary data.</text>
</comment>
<feature type="compositionally biased region" description="Low complexity" evidence="2">
    <location>
        <begin position="35"/>
        <end position="45"/>
    </location>
</feature>
<accession>A0ABR1GGN6</accession>
<comment type="similarity">
    <text evidence="1">Belongs to the methyltransferase superfamily. LaeA methyltransferase family.</text>
</comment>
<gene>
    <name evidence="3" type="ORF">QQX98_013341</name>
</gene>
<evidence type="ECO:0000313" key="4">
    <source>
        <dbReference type="Proteomes" id="UP001498476"/>
    </source>
</evidence>
<protein>
    <recommendedName>
        <fullName evidence="5">Methyltransferase</fullName>
    </recommendedName>
</protein>
<dbReference type="Proteomes" id="UP001498476">
    <property type="component" value="Unassembled WGS sequence"/>
</dbReference>
<proteinExistence type="inferred from homology"/>
<dbReference type="SUPFAM" id="SSF53335">
    <property type="entry name" value="S-adenosyl-L-methionine-dependent methyltransferases"/>
    <property type="match status" value="1"/>
</dbReference>
<dbReference type="Gene3D" id="3.40.50.150">
    <property type="entry name" value="Vaccinia Virus protein VP39"/>
    <property type="match status" value="1"/>
</dbReference>
<sequence length="441" mass="49331">MNSPPSSILLYSTPGREPPATVSDKQPGPDSSRLSTMSASAPSAADDVDHRDADADQEDDAEAEAKAEAKSAARRLGPPSPASSTSAIAVGSTQEAAVIQSIERGEYGAEDFDDTRSLTDSIRQHIVDGGLRYHAYHAGKYLFPNDETEQYRDDLKHNLTIYLCDGESFFAPIHERLEQGGEVLDLGTGTGKWCIDLADEYPKCQFHGMDLSPIQPDWVPENVLFVVDDIEHEAGWTYPDEKFDYIHVRHTIHSIRDRPQLWERIYKHLKPGGYVEVQEFQYISACDDSSCDGPYALRDFLRYLQEGMAALGTDIHGICCVEDELVAAGFQGQIRESLKCPIGPWAKKVRLQECGHVLRDVIMWGLIGLSRRPFRDGLMWTNLQIEMFLVDVRKALSEEVNGLPRFHSYFPFYSIYAQKPLVEPRADRASSRSTPQPPPPA</sequence>
<evidence type="ECO:0000256" key="1">
    <source>
        <dbReference type="ARBA" id="ARBA00038158"/>
    </source>
</evidence>
<organism evidence="3 4">
    <name type="scientific">Neonectria punicea</name>
    <dbReference type="NCBI Taxonomy" id="979145"/>
    <lineage>
        <taxon>Eukaryota</taxon>
        <taxon>Fungi</taxon>
        <taxon>Dikarya</taxon>
        <taxon>Ascomycota</taxon>
        <taxon>Pezizomycotina</taxon>
        <taxon>Sordariomycetes</taxon>
        <taxon>Hypocreomycetidae</taxon>
        <taxon>Hypocreales</taxon>
        <taxon>Nectriaceae</taxon>
        <taxon>Neonectria</taxon>
    </lineage>
</organism>
<dbReference type="CDD" id="cd02440">
    <property type="entry name" value="AdoMet_MTases"/>
    <property type="match status" value="1"/>
</dbReference>
<evidence type="ECO:0008006" key="5">
    <source>
        <dbReference type="Google" id="ProtNLM"/>
    </source>
</evidence>
<evidence type="ECO:0000256" key="2">
    <source>
        <dbReference type="SAM" id="MobiDB-lite"/>
    </source>
</evidence>
<dbReference type="PANTHER" id="PTHR43591">
    <property type="entry name" value="METHYLTRANSFERASE"/>
    <property type="match status" value="1"/>
</dbReference>
<reference evidence="3 4" key="1">
    <citation type="journal article" date="2025" name="Microbiol. Resour. Announc.">
        <title>Draft genome sequences for Neonectria magnoliae and Neonectria punicea, canker pathogens of Liriodendron tulipifera and Acer saccharum in West Virginia.</title>
        <authorList>
            <person name="Petronek H.M."/>
            <person name="Kasson M.T."/>
            <person name="Metheny A.M."/>
            <person name="Stauder C.M."/>
            <person name="Lovett B."/>
            <person name="Lynch S.C."/>
            <person name="Garnas J.R."/>
            <person name="Kasson L.R."/>
            <person name="Stajich J.E."/>
        </authorList>
    </citation>
    <scope>NUCLEOTIDE SEQUENCE [LARGE SCALE GENOMIC DNA]</scope>
    <source>
        <strain evidence="3 4">NRRL 64653</strain>
    </source>
</reference>